<gene>
    <name evidence="2" type="ORF">TREVI0001_0015</name>
</gene>
<proteinExistence type="predicted"/>
<dbReference type="AlphaFoldDB" id="C8PRN3"/>
<organism evidence="2 3">
    <name type="scientific">Treponema vincentii ATCC 35580</name>
    <dbReference type="NCBI Taxonomy" id="596324"/>
    <lineage>
        <taxon>Bacteria</taxon>
        <taxon>Pseudomonadati</taxon>
        <taxon>Spirochaetota</taxon>
        <taxon>Spirochaetia</taxon>
        <taxon>Spirochaetales</taxon>
        <taxon>Treponemataceae</taxon>
        <taxon>Treponema</taxon>
    </lineage>
</organism>
<evidence type="ECO:0000256" key="1">
    <source>
        <dbReference type="SAM" id="Phobius"/>
    </source>
</evidence>
<keyword evidence="1" id="KW-1133">Transmembrane helix</keyword>
<keyword evidence="1" id="KW-0472">Membrane</keyword>
<comment type="caution">
    <text evidence="2">The sequence shown here is derived from an EMBL/GenBank/DDBJ whole genome shotgun (WGS) entry which is preliminary data.</text>
</comment>
<dbReference type="STRING" id="596324.TREVI0001_0015"/>
<evidence type="ECO:0000313" key="2">
    <source>
        <dbReference type="EMBL" id="EEV19886.1"/>
    </source>
</evidence>
<sequence>MNREEVQFWLSSLTYTAGLFSKEPDALVILGLCKIMHIFGIFFYFY</sequence>
<keyword evidence="1" id="KW-0812">Transmembrane</keyword>
<accession>C8PRN3</accession>
<reference evidence="2 3" key="1">
    <citation type="submission" date="2009-07" db="EMBL/GenBank/DDBJ databases">
        <authorList>
            <person name="Madupu R."/>
            <person name="Sebastian Y."/>
            <person name="Durkin A.S."/>
            <person name="Torralba M."/>
            <person name="Methe B."/>
            <person name="Sutton G.G."/>
            <person name="Strausberg R.L."/>
            <person name="Nelson K.E."/>
        </authorList>
    </citation>
    <scope>NUCLEOTIDE SEQUENCE [LARGE SCALE GENOMIC DNA]</scope>
    <source>
        <strain evidence="2 3">ATCC 35580</strain>
    </source>
</reference>
<evidence type="ECO:0000313" key="3">
    <source>
        <dbReference type="Proteomes" id="UP000004509"/>
    </source>
</evidence>
<feature type="transmembrane region" description="Helical" evidence="1">
    <location>
        <begin position="26"/>
        <end position="45"/>
    </location>
</feature>
<dbReference type="Proteomes" id="UP000004509">
    <property type="component" value="Unassembled WGS sequence"/>
</dbReference>
<name>C8PRN3_9SPIR</name>
<dbReference type="EMBL" id="ACYH01000047">
    <property type="protein sequence ID" value="EEV19886.1"/>
    <property type="molecule type" value="Genomic_DNA"/>
</dbReference>
<protein>
    <submittedName>
        <fullName evidence="2">Uncharacterized protein</fullName>
    </submittedName>
</protein>